<keyword evidence="6" id="KW-1278">Translocase</keyword>
<keyword evidence="3" id="KW-1003">Cell membrane</keyword>
<dbReference type="GO" id="GO:0005886">
    <property type="term" value="C:plasma membrane"/>
    <property type="evidence" value="ECO:0007669"/>
    <property type="project" value="UniProtKB-SubCell"/>
</dbReference>
<dbReference type="GO" id="GO:0005524">
    <property type="term" value="F:ATP binding"/>
    <property type="evidence" value="ECO:0007669"/>
    <property type="project" value="UniProtKB-KW"/>
</dbReference>
<evidence type="ECO:0000313" key="11">
    <source>
        <dbReference type="Proteomes" id="UP000287233"/>
    </source>
</evidence>
<evidence type="ECO:0000313" key="10">
    <source>
        <dbReference type="EMBL" id="QAA75790.1"/>
    </source>
</evidence>
<name>A0A410FS92_BIPS1</name>
<dbReference type="InterPro" id="IPR003593">
    <property type="entry name" value="AAA+_ATPase"/>
</dbReference>
<dbReference type="InterPro" id="IPR003439">
    <property type="entry name" value="ABC_transporter-like_ATP-bd"/>
</dbReference>
<dbReference type="FunFam" id="3.40.50.300:FF:000589">
    <property type="entry name" value="ABC transporter, ATP-binding subunit"/>
    <property type="match status" value="1"/>
</dbReference>
<dbReference type="Pfam" id="PF00005">
    <property type="entry name" value="ABC_tran"/>
    <property type="match status" value="1"/>
</dbReference>
<evidence type="ECO:0000259" key="9">
    <source>
        <dbReference type="PROSITE" id="PS50893"/>
    </source>
</evidence>
<evidence type="ECO:0000256" key="3">
    <source>
        <dbReference type="ARBA" id="ARBA00022475"/>
    </source>
</evidence>
<dbReference type="GO" id="GO:0043215">
    <property type="term" value="P:daunorubicin transport"/>
    <property type="evidence" value="ECO:0007669"/>
    <property type="project" value="InterPro"/>
</dbReference>
<dbReference type="SUPFAM" id="SSF52540">
    <property type="entry name" value="P-loop containing nucleoside triphosphate hydrolases"/>
    <property type="match status" value="1"/>
</dbReference>
<evidence type="ECO:0000256" key="6">
    <source>
        <dbReference type="ARBA" id="ARBA00022967"/>
    </source>
</evidence>
<feature type="domain" description="ABC transporter" evidence="9">
    <location>
        <begin position="8"/>
        <end position="255"/>
    </location>
</feature>
<evidence type="ECO:0000256" key="8">
    <source>
        <dbReference type="ARBA" id="ARBA00049985"/>
    </source>
</evidence>
<dbReference type="InterPro" id="IPR027417">
    <property type="entry name" value="P-loop_NTPase"/>
</dbReference>
<dbReference type="NCBIfam" id="TIGR01188">
    <property type="entry name" value="drrA"/>
    <property type="match status" value="1"/>
</dbReference>
<dbReference type="InterPro" id="IPR005894">
    <property type="entry name" value="DrrA"/>
</dbReference>
<dbReference type="GO" id="GO:0016887">
    <property type="term" value="F:ATP hydrolysis activity"/>
    <property type="evidence" value="ECO:0007669"/>
    <property type="project" value="InterPro"/>
</dbReference>
<keyword evidence="7" id="KW-0472">Membrane</keyword>
<dbReference type="PROSITE" id="PS50893">
    <property type="entry name" value="ABC_TRANSPORTER_2"/>
    <property type="match status" value="1"/>
</dbReference>
<dbReference type="Proteomes" id="UP000287233">
    <property type="component" value="Chromosome"/>
</dbReference>
<proteinExistence type="inferred from homology"/>
<dbReference type="AlphaFoldDB" id="A0A410FS92"/>
<organism evidence="10 11">
    <name type="scientific">Bipolaricaulis sibiricus</name>
    <dbReference type="NCBI Taxonomy" id="2501609"/>
    <lineage>
        <taxon>Bacteria</taxon>
        <taxon>Candidatus Bipolaricaulota</taxon>
        <taxon>Candidatus Bipolaricaulia</taxon>
        <taxon>Candidatus Bipolaricaulales</taxon>
        <taxon>Candidatus Bipolaricaulaceae</taxon>
        <taxon>Candidatus Bipolaricaulis</taxon>
    </lineage>
</organism>
<evidence type="ECO:0000256" key="5">
    <source>
        <dbReference type="ARBA" id="ARBA00022840"/>
    </source>
</evidence>
<dbReference type="InterPro" id="IPR017871">
    <property type="entry name" value="ABC_transporter-like_CS"/>
</dbReference>
<reference evidence="11" key="1">
    <citation type="submission" date="2018-12" db="EMBL/GenBank/DDBJ databases">
        <title>Complete genome sequence of an uncultured bacterium of the candidate phylum Bipolaricaulota.</title>
        <authorList>
            <person name="Kadnikov V.V."/>
            <person name="Mardanov A.V."/>
            <person name="Beletsky A.V."/>
            <person name="Frank Y.A."/>
            <person name="Karnachuk O.V."/>
            <person name="Ravin N.V."/>
        </authorList>
    </citation>
    <scope>NUCLEOTIDE SEQUENCE [LARGE SCALE GENOMIC DNA]</scope>
</reference>
<dbReference type="Gene3D" id="3.40.50.300">
    <property type="entry name" value="P-loop containing nucleotide triphosphate hydrolases"/>
    <property type="match status" value="1"/>
</dbReference>
<gene>
    <name evidence="10" type="ORF">BIP78_0022</name>
</gene>
<dbReference type="EMBL" id="CP034928">
    <property type="protein sequence ID" value="QAA75790.1"/>
    <property type="molecule type" value="Genomic_DNA"/>
</dbReference>
<dbReference type="PANTHER" id="PTHR42711:SF5">
    <property type="entry name" value="ABC TRANSPORTER ATP-BINDING PROTEIN NATA"/>
    <property type="match status" value="1"/>
</dbReference>
<keyword evidence="5 10" id="KW-0067">ATP-binding</keyword>
<evidence type="ECO:0000256" key="2">
    <source>
        <dbReference type="ARBA" id="ARBA00022448"/>
    </source>
</evidence>
<dbReference type="KEGG" id="bih:BIP78_0022"/>
<dbReference type="SMART" id="SM00382">
    <property type="entry name" value="AAA"/>
    <property type="match status" value="1"/>
</dbReference>
<evidence type="ECO:0000256" key="4">
    <source>
        <dbReference type="ARBA" id="ARBA00022741"/>
    </source>
</evidence>
<sequence length="339" mass="37013">MNDIQNAVEVEALRKVFERHARRGLLRRARAEVKTLIAVDGIDFRVKRGEIFGLLGPNGAGKTTTIKMLCTLLSPTSGTARVAGHDVVRDAAKVRSSLGTVLTGERSVYWKLTGRENLRYYAALYRIPRRKARERIAELLERLELAGRADELVEKYSSGMKQRLALARALLPSPPILLLDEPTVGLDPQAARNLRQTIVDLRAEGKTVLLTTHYMAEADELCDRIAIIDQGKIIALDSPAALREGLGAKEVIRIEIQGEPNGLGDALRALASVESVAVRPSTNGVGTCELQVITSSSRRSIGPIIEAVRAAGHEVVHLQVVQPTLEDVFISLTGKSLRD</sequence>
<evidence type="ECO:0000256" key="1">
    <source>
        <dbReference type="ARBA" id="ARBA00004413"/>
    </source>
</evidence>
<evidence type="ECO:0000256" key="7">
    <source>
        <dbReference type="ARBA" id="ARBA00023136"/>
    </source>
</evidence>
<dbReference type="PANTHER" id="PTHR42711">
    <property type="entry name" value="ABC TRANSPORTER ATP-BINDING PROTEIN"/>
    <property type="match status" value="1"/>
</dbReference>
<keyword evidence="2" id="KW-0813">Transport</keyword>
<comment type="subcellular location">
    <subcellularLocation>
        <location evidence="1">Cell membrane</location>
        <topology evidence="1">Peripheral membrane protein</topology>
        <orientation evidence="1">Cytoplasmic side</orientation>
    </subcellularLocation>
</comment>
<accession>A0A410FS92</accession>
<dbReference type="GO" id="GO:1900753">
    <property type="term" value="P:doxorubicin transport"/>
    <property type="evidence" value="ECO:0007669"/>
    <property type="project" value="InterPro"/>
</dbReference>
<dbReference type="InterPro" id="IPR050763">
    <property type="entry name" value="ABC_transporter_ATP-binding"/>
</dbReference>
<keyword evidence="4" id="KW-0547">Nucleotide-binding</keyword>
<comment type="similarity">
    <text evidence="8">Belongs to the ABC transporter superfamily. Drug exporter-1 (DrugE1) (TC 3.A.1.105) family.</text>
</comment>
<dbReference type="PROSITE" id="PS00211">
    <property type="entry name" value="ABC_TRANSPORTER_1"/>
    <property type="match status" value="1"/>
</dbReference>
<protein>
    <submittedName>
        <fullName evidence="10">Efflux ABC transporter, ATP-binding protein</fullName>
    </submittedName>
</protein>